<dbReference type="Proteomes" id="UP000183809">
    <property type="component" value="Unassembled WGS sequence"/>
</dbReference>
<accession>A0A1J9R0K6</accession>
<feature type="transmembrane region" description="Helical" evidence="1">
    <location>
        <begin position="1078"/>
        <end position="1102"/>
    </location>
</feature>
<keyword evidence="1" id="KW-0812">Transmembrane</keyword>
<dbReference type="EMBL" id="MNUE01000025">
    <property type="protein sequence ID" value="OJD34160.1"/>
    <property type="molecule type" value="Genomic_DNA"/>
</dbReference>
<feature type="transmembrane region" description="Helical" evidence="1">
    <location>
        <begin position="1006"/>
        <end position="1027"/>
    </location>
</feature>
<name>A0A1J9R0K6_9PEZI</name>
<comment type="caution">
    <text evidence="2">The sequence shown here is derived from an EMBL/GenBank/DDBJ whole genome shotgun (WGS) entry which is preliminary data.</text>
</comment>
<dbReference type="AlphaFoldDB" id="A0A1J9R0K6"/>
<keyword evidence="3" id="KW-1185">Reference proteome</keyword>
<gene>
    <name evidence="2" type="ORF">BKCO1_25000112</name>
</gene>
<dbReference type="OrthoDB" id="3798392at2759"/>
<evidence type="ECO:0000256" key="1">
    <source>
        <dbReference type="SAM" id="Phobius"/>
    </source>
</evidence>
<feature type="transmembrane region" description="Helical" evidence="1">
    <location>
        <begin position="1109"/>
        <end position="1127"/>
    </location>
</feature>
<sequence length="1137" mass="121008">MVKITQDAELMSNFVSANPVPASNRFSVIRDEKGNPAVLSHSEDDKLNLIINVDGRPQLADLGAIWKLPGRVHAFDVTQRADLSVWVAVATAADDGGKSHFSLIQNVQPSALLAFAAEKLTRASKSFSRIHEVYMSNFTRTVAGEPVPLLFLALQPADRITQEDQLGYVDMTVNGSSGALDMALNTSWKLATNPLRILSVAFGTSRVGDGAFVLYTTPSGLKMQFRVFQGHEFSVELNAPAGATSLASYLDPDTKATALLVGGDAVTQYKFGDYTRAGGTGTTVVAGGSSLGVKSMHTAQAEDTITVWYTTRADAAFYYAASTAAVEDGLLVPLLGEGAGARISGMLGSRSSSSGDAGGLLEKTLVAVDGEGQLTVLQQAADTGMWAARRLYVSTARSNVELDTFTIRIQAAATGTGPDEQVAGGALHLAASGHMRVLSNGVAAHVDVAGGWHAADHAGVVTLMVPTEDLACHTLRIDRFRSGNGSEQALDVPVLSPTAKVVARLSGVRTGRDLLDAKTQAGKPLIEPGSVSEEDAGHAAAMMQQLSATHAGKGAVAGDDKPVYLAGKLPDDTALLAEARDASQPVSPWDFFKHIFDGAKEVAAWFLQKIGDAVHFVCEWAGKIYRFVLDTASAIGKAVSWVFAKVKLFIKDVIAFIGYLFDWQYMLRFADSIAAFANAGLEHGMTLLDDVDAKVRRFVDDLEARLKTRKAPPPVAAGPRAADKLATPASDAVQQSPAYGWSSYQLRHGGFARHSSMASSASLEPTAVAADGDDDDPLADVWADFSNEMHAVVGWAEELGHAFKALFGGEGSSDDFFAHVTDATLHLACQTLRNMVDAFLKGLKHVLQQLQRLGHREIDVPVFTPLWRLVSGGRRCTLSNCVALAVAVPASVLYKLANPAAGSQPEPPDLGSWLTADAFRMYVDRDPALAPRRADQMLEAQLAVQAVLAGMAGELSLIAFVSDSTGAGDVSPLVGNVVDCVTFDFLLLELVFSWPARYHHDRMLRWTVWTMEAANGVVLVVSRLWGWKAKIPRYETKRLVGAFEIVTALPIYALQLTIAANEFGAPDDDPDKDDTNDIVTLHVAGDTFQLMSAVGFVVAALADHIDGEITAAGLVVMGLAIGGQVAMKTVEVVKKGL</sequence>
<protein>
    <submittedName>
        <fullName evidence="2">Outer membrane protein</fullName>
    </submittedName>
</protein>
<proteinExistence type="predicted"/>
<dbReference type="GeneID" id="31013477"/>
<dbReference type="RefSeq" id="XP_020130420.1">
    <property type="nucleotide sequence ID" value="XM_020273217.1"/>
</dbReference>
<evidence type="ECO:0000313" key="2">
    <source>
        <dbReference type="EMBL" id="OJD34160.1"/>
    </source>
</evidence>
<keyword evidence="1" id="KW-1133">Transmembrane helix</keyword>
<reference evidence="2 3" key="1">
    <citation type="submission" date="2016-10" db="EMBL/GenBank/DDBJ databases">
        <title>Proteomics and genomics reveal pathogen-plant mechanisms compatible with a hemibiotrophic lifestyle of Diplodia corticola.</title>
        <authorList>
            <person name="Fernandes I."/>
            <person name="De Jonge R."/>
            <person name="Van De Peer Y."/>
            <person name="Devreese B."/>
            <person name="Alves A."/>
            <person name="Esteves A.C."/>
        </authorList>
    </citation>
    <scope>NUCLEOTIDE SEQUENCE [LARGE SCALE GENOMIC DNA]</scope>
    <source>
        <strain evidence="2 3">CBS 112549</strain>
    </source>
</reference>
<organism evidence="2 3">
    <name type="scientific">Diplodia corticola</name>
    <dbReference type="NCBI Taxonomy" id="236234"/>
    <lineage>
        <taxon>Eukaryota</taxon>
        <taxon>Fungi</taxon>
        <taxon>Dikarya</taxon>
        <taxon>Ascomycota</taxon>
        <taxon>Pezizomycotina</taxon>
        <taxon>Dothideomycetes</taxon>
        <taxon>Dothideomycetes incertae sedis</taxon>
        <taxon>Botryosphaeriales</taxon>
        <taxon>Botryosphaeriaceae</taxon>
        <taxon>Diplodia</taxon>
    </lineage>
</organism>
<feature type="transmembrane region" description="Helical" evidence="1">
    <location>
        <begin position="1039"/>
        <end position="1058"/>
    </location>
</feature>
<dbReference type="STRING" id="236234.A0A1J9R0K6"/>
<keyword evidence="1" id="KW-0472">Membrane</keyword>
<evidence type="ECO:0000313" key="3">
    <source>
        <dbReference type="Proteomes" id="UP000183809"/>
    </source>
</evidence>